<name>A0A9P6EH14_9AGAR</name>
<accession>A0A9P6EH14</accession>
<proteinExistence type="predicted"/>
<organism evidence="3 4">
    <name type="scientific">Crepidotus variabilis</name>
    <dbReference type="NCBI Taxonomy" id="179855"/>
    <lineage>
        <taxon>Eukaryota</taxon>
        <taxon>Fungi</taxon>
        <taxon>Dikarya</taxon>
        <taxon>Basidiomycota</taxon>
        <taxon>Agaricomycotina</taxon>
        <taxon>Agaricomycetes</taxon>
        <taxon>Agaricomycetidae</taxon>
        <taxon>Agaricales</taxon>
        <taxon>Agaricineae</taxon>
        <taxon>Crepidotaceae</taxon>
        <taxon>Crepidotus</taxon>
    </lineage>
</organism>
<comment type="caution">
    <text evidence="3">The sequence shown here is derived from an EMBL/GenBank/DDBJ whole genome shotgun (WGS) entry which is preliminary data.</text>
</comment>
<keyword evidence="2" id="KW-1133">Transmembrane helix</keyword>
<keyword evidence="2" id="KW-0472">Membrane</keyword>
<feature type="transmembrane region" description="Helical" evidence="2">
    <location>
        <begin position="163"/>
        <end position="184"/>
    </location>
</feature>
<keyword evidence="2" id="KW-0812">Transmembrane</keyword>
<dbReference type="Proteomes" id="UP000807306">
    <property type="component" value="Unassembled WGS sequence"/>
</dbReference>
<evidence type="ECO:0000313" key="4">
    <source>
        <dbReference type="Proteomes" id="UP000807306"/>
    </source>
</evidence>
<evidence type="ECO:0000256" key="2">
    <source>
        <dbReference type="SAM" id="Phobius"/>
    </source>
</evidence>
<evidence type="ECO:0000313" key="3">
    <source>
        <dbReference type="EMBL" id="KAF9528839.1"/>
    </source>
</evidence>
<feature type="region of interest" description="Disordered" evidence="1">
    <location>
        <begin position="31"/>
        <end position="52"/>
    </location>
</feature>
<keyword evidence="4" id="KW-1185">Reference proteome</keyword>
<sequence length="196" mass="21656">MPIGYLSGFISRIVDLYRRCHGTNIEAVQTAAEEPEISATPSTPPAQTPPRALTRTRHTNADISNNLPPLESLFANIMSRYNSTNQGLALPALPPPSLQQGRQIYPSFHRFRRDLRRVAWALVTIYIPSMLRSVTSRRGDPPSRNSPQRSRYQLVSRAVGRRILIPAAVFLFAASLAVVVRLSGKRGGSKGLKRSG</sequence>
<protein>
    <submittedName>
        <fullName evidence="3">Uncharacterized protein</fullName>
    </submittedName>
</protein>
<evidence type="ECO:0000256" key="1">
    <source>
        <dbReference type="SAM" id="MobiDB-lite"/>
    </source>
</evidence>
<dbReference type="AlphaFoldDB" id="A0A9P6EH14"/>
<dbReference type="EMBL" id="MU157850">
    <property type="protein sequence ID" value="KAF9528839.1"/>
    <property type="molecule type" value="Genomic_DNA"/>
</dbReference>
<gene>
    <name evidence="3" type="ORF">CPB83DRAFT_883297</name>
</gene>
<reference evidence="3" key="1">
    <citation type="submission" date="2020-11" db="EMBL/GenBank/DDBJ databases">
        <authorList>
            <consortium name="DOE Joint Genome Institute"/>
            <person name="Ahrendt S."/>
            <person name="Riley R."/>
            <person name="Andreopoulos W."/>
            <person name="Labutti K."/>
            <person name="Pangilinan J."/>
            <person name="Ruiz-Duenas F.J."/>
            <person name="Barrasa J.M."/>
            <person name="Sanchez-Garcia M."/>
            <person name="Camarero S."/>
            <person name="Miyauchi S."/>
            <person name="Serrano A."/>
            <person name="Linde D."/>
            <person name="Babiker R."/>
            <person name="Drula E."/>
            <person name="Ayuso-Fernandez I."/>
            <person name="Pacheco R."/>
            <person name="Padilla G."/>
            <person name="Ferreira P."/>
            <person name="Barriuso J."/>
            <person name="Kellner H."/>
            <person name="Castanera R."/>
            <person name="Alfaro M."/>
            <person name="Ramirez L."/>
            <person name="Pisabarro A.G."/>
            <person name="Kuo A."/>
            <person name="Tritt A."/>
            <person name="Lipzen A."/>
            <person name="He G."/>
            <person name="Yan M."/>
            <person name="Ng V."/>
            <person name="Cullen D."/>
            <person name="Martin F."/>
            <person name="Rosso M.-N."/>
            <person name="Henrissat B."/>
            <person name="Hibbett D."/>
            <person name="Martinez A.T."/>
            <person name="Grigoriev I.V."/>
        </authorList>
    </citation>
    <scope>NUCLEOTIDE SEQUENCE</scope>
    <source>
        <strain evidence="3">CBS 506.95</strain>
    </source>
</reference>